<feature type="domain" description="Glycolipid transfer protein" evidence="2">
    <location>
        <begin position="38"/>
        <end position="181"/>
    </location>
</feature>
<accession>A0AAN9W239</accession>
<dbReference type="PANTHER" id="PTHR10219">
    <property type="entry name" value="GLYCOLIPID TRANSFER PROTEIN-RELATED"/>
    <property type="match status" value="1"/>
</dbReference>
<dbReference type="GO" id="GO:0005829">
    <property type="term" value="C:cytosol"/>
    <property type="evidence" value="ECO:0007669"/>
    <property type="project" value="TreeGrafter"/>
</dbReference>
<dbReference type="GO" id="GO:1902387">
    <property type="term" value="F:ceramide 1-phosphate binding"/>
    <property type="evidence" value="ECO:0007669"/>
    <property type="project" value="TreeGrafter"/>
</dbReference>
<dbReference type="GO" id="GO:1902388">
    <property type="term" value="F:ceramide 1-phosphate transfer activity"/>
    <property type="evidence" value="ECO:0007669"/>
    <property type="project" value="TreeGrafter"/>
</dbReference>
<protein>
    <recommendedName>
        <fullName evidence="2">Glycolipid transfer protein domain-containing protein</fullName>
    </recommendedName>
</protein>
<comment type="caution">
    <text evidence="3">The sequence shown here is derived from an EMBL/GenBank/DDBJ whole genome shotgun (WGS) entry which is preliminary data.</text>
</comment>
<dbReference type="Proteomes" id="UP001378592">
    <property type="component" value="Unassembled WGS sequence"/>
</dbReference>
<dbReference type="PANTHER" id="PTHR10219:SF43">
    <property type="entry name" value="GLYCOLIPID TRANSFER PROTEIN DOMAIN-CONTAINING PROTEIN"/>
    <property type="match status" value="1"/>
</dbReference>
<dbReference type="EMBL" id="JAZDUA010000021">
    <property type="protein sequence ID" value="KAK7872705.1"/>
    <property type="molecule type" value="Genomic_DNA"/>
</dbReference>
<organism evidence="3 4">
    <name type="scientific">Gryllus longicercus</name>
    <dbReference type="NCBI Taxonomy" id="2509291"/>
    <lineage>
        <taxon>Eukaryota</taxon>
        <taxon>Metazoa</taxon>
        <taxon>Ecdysozoa</taxon>
        <taxon>Arthropoda</taxon>
        <taxon>Hexapoda</taxon>
        <taxon>Insecta</taxon>
        <taxon>Pterygota</taxon>
        <taxon>Neoptera</taxon>
        <taxon>Polyneoptera</taxon>
        <taxon>Orthoptera</taxon>
        <taxon>Ensifera</taxon>
        <taxon>Gryllidea</taxon>
        <taxon>Grylloidea</taxon>
        <taxon>Gryllidae</taxon>
        <taxon>Gryllinae</taxon>
        <taxon>Gryllus</taxon>
    </lineage>
</organism>
<proteinExistence type="inferred from homology"/>
<dbReference type="InterPro" id="IPR014830">
    <property type="entry name" value="Glycolipid_transfer_prot_dom"/>
</dbReference>
<gene>
    <name evidence="3" type="ORF">R5R35_002692</name>
</gene>
<evidence type="ECO:0000256" key="1">
    <source>
        <dbReference type="ARBA" id="ARBA00007148"/>
    </source>
</evidence>
<evidence type="ECO:0000313" key="3">
    <source>
        <dbReference type="EMBL" id="KAK7872705.1"/>
    </source>
</evidence>
<dbReference type="Pfam" id="PF08718">
    <property type="entry name" value="GLTP"/>
    <property type="match status" value="1"/>
</dbReference>
<dbReference type="Gene3D" id="1.10.3520.10">
    <property type="entry name" value="Glycolipid transfer protein"/>
    <property type="match status" value="1"/>
</dbReference>
<dbReference type="FunFam" id="1.10.3520.10:FF:000002">
    <property type="entry name" value="Ceramide-1-phosphate transfer protein"/>
    <property type="match status" value="1"/>
</dbReference>
<dbReference type="InterPro" id="IPR036497">
    <property type="entry name" value="GLTP_sf"/>
</dbReference>
<dbReference type="SUPFAM" id="SSF110004">
    <property type="entry name" value="Glycolipid transfer protein, GLTP"/>
    <property type="match status" value="1"/>
</dbReference>
<evidence type="ECO:0000313" key="4">
    <source>
        <dbReference type="Proteomes" id="UP001378592"/>
    </source>
</evidence>
<dbReference type="GO" id="GO:0016020">
    <property type="term" value="C:membrane"/>
    <property type="evidence" value="ECO:0007669"/>
    <property type="project" value="TreeGrafter"/>
</dbReference>
<evidence type="ECO:0000259" key="2">
    <source>
        <dbReference type="Pfam" id="PF08718"/>
    </source>
</evidence>
<sequence length="221" mass="25137">MAVVEVSAKECRKELKFDMGKVHQGFSASCIENEDVCMDDYLEAYGELYNFFQLMGAVFGFVASDVKSKIEILEELRKGTEGDNFTTLKRMVKYESEAGLLKKSNYVSGCRTFLRLHRGLDFIRLFLQRVGELQNNDKTTTVCQEAYNETLAKFHPWIVRKGAIVAMYALPTKDGFLQKVCGTPEEVARALELLPQFLEVAKEAYDRADKVYSDNSLHDLP</sequence>
<dbReference type="AlphaFoldDB" id="A0AAN9W239"/>
<comment type="similarity">
    <text evidence="1">Belongs to the GLTP family.</text>
</comment>
<reference evidence="3 4" key="1">
    <citation type="submission" date="2024-03" db="EMBL/GenBank/DDBJ databases">
        <title>The genome assembly and annotation of the cricket Gryllus longicercus Weissman &amp; Gray.</title>
        <authorList>
            <person name="Szrajer S."/>
            <person name="Gray D."/>
            <person name="Ylla G."/>
        </authorList>
    </citation>
    <scope>NUCLEOTIDE SEQUENCE [LARGE SCALE GENOMIC DNA]</scope>
    <source>
        <strain evidence="3">DAG 2021-001</strain>
        <tissue evidence="3">Whole body minus gut</tissue>
    </source>
</reference>
<name>A0AAN9W239_9ORTH</name>
<dbReference type="GO" id="GO:0032691">
    <property type="term" value="P:negative regulation of interleukin-1 beta production"/>
    <property type="evidence" value="ECO:0007669"/>
    <property type="project" value="UniProtKB-ARBA"/>
</dbReference>
<keyword evidence="4" id="KW-1185">Reference proteome</keyword>